<name>A0A517YWR9_9BACT</name>
<gene>
    <name evidence="1" type="ORF">KS4_27450</name>
</gene>
<evidence type="ECO:0000313" key="2">
    <source>
        <dbReference type="Proteomes" id="UP000317369"/>
    </source>
</evidence>
<dbReference type="RefSeq" id="WP_145078870.1">
    <property type="nucleotide sequence ID" value="NZ_CP036425.1"/>
</dbReference>
<dbReference type="AlphaFoldDB" id="A0A517YWR9"/>
<dbReference type="Proteomes" id="UP000317369">
    <property type="component" value="Chromosome"/>
</dbReference>
<dbReference type="EMBL" id="CP036425">
    <property type="protein sequence ID" value="QDU34674.1"/>
    <property type="molecule type" value="Genomic_DNA"/>
</dbReference>
<organism evidence="1 2">
    <name type="scientific">Poriferisphaera corsica</name>
    <dbReference type="NCBI Taxonomy" id="2528020"/>
    <lineage>
        <taxon>Bacteria</taxon>
        <taxon>Pseudomonadati</taxon>
        <taxon>Planctomycetota</taxon>
        <taxon>Phycisphaerae</taxon>
        <taxon>Phycisphaerales</taxon>
        <taxon>Phycisphaeraceae</taxon>
        <taxon>Poriferisphaera</taxon>
    </lineage>
</organism>
<protein>
    <submittedName>
        <fullName evidence="1">Uncharacterized protein</fullName>
    </submittedName>
</protein>
<dbReference type="KEGG" id="pcor:KS4_27450"/>
<sequence>MIWTADNVYQYVNDTISVCKTQKHDTIAKDLENAMKLGGSGLEILGGIKQVLIENQISLNRLGFEQDKLDQVIQFINQCYMR</sequence>
<evidence type="ECO:0000313" key="1">
    <source>
        <dbReference type="EMBL" id="QDU34674.1"/>
    </source>
</evidence>
<keyword evidence="2" id="KW-1185">Reference proteome</keyword>
<proteinExistence type="predicted"/>
<reference evidence="1 2" key="1">
    <citation type="submission" date="2019-02" db="EMBL/GenBank/DDBJ databases">
        <title>Deep-cultivation of Planctomycetes and their phenomic and genomic characterization uncovers novel biology.</title>
        <authorList>
            <person name="Wiegand S."/>
            <person name="Jogler M."/>
            <person name="Boedeker C."/>
            <person name="Pinto D."/>
            <person name="Vollmers J."/>
            <person name="Rivas-Marin E."/>
            <person name="Kohn T."/>
            <person name="Peeters S.H."/>
            <person name="Heuer A."/>
            <person name="Rast P."/>
            <person name="Oberbeckmann S."/>
            <person name="Bunk B."/>
            <person name="Jeske O."/>
            <person name="Meyerdierks A."/>
            <person name="Storesund J.E."/>
            <person name="Kallscheuer N."/>
            <person name="Luecker S."/>
            <person name="Lage O.M."/>
            <person name="Pohl T."/>
            <person name="Merkel B.J."/>
            <person name="Hornburger P."/>
            <person name="Mueller R.-W."/>
            <person name="Bruemmer F."/>
            <person name="Labrenz M."/>
            <person name="Spormann A.M."/>
            <person name="Op den Camp H."/>
            <person name="Overmann J."/>
            <person name="Amann R."/>
            <person name="Jetten M.S.M."/>
            <person name="Mascher T."/>
            <person name="Medema M.H."/>
            <person name="Devos D.P."/>
            <person name="Kaster A.-K."/>
            <person name="Ovreas L."/>
            <person name="Rohde M."/>
            <person name="Galperin M.Y."/>
            <person name="Jogler C."/>
        </authorList>
    </citation>
    <scope>NUCLEOTIDE SEQUENCE [LARGE SCALE GENOMIC DNA]</scope>
    <source>
        <strain evidence="1 2">KS4</strain>
    </source>
</reference>
<accession>A0A517YWR9</accession>